<sequence length="236" mass="26555">MIGRLLQVELLKIRRKGLWFLTFLGPLGVVALQIVNYGVRRDYLLQQSDDHWLYYLSNVSSFTPLALVLGIAILTSLMTSIENETKAWKQLLALPVSKWSVYLSKFTVLIGLLLTASIVLAIASLALGLALDLDGKIPYGALLEYSFYPFFASLPLLALHLWLAAVIEHQGVVMTSGIISVILTFMAYYLPDWMIWKWPTLQNDWQEPLFSALLGLAVGIAVYVFGMIDFVRRDVK</sequence>
<dbReference type="AlphaFoldDB" id="A0A916VF86"/>
<feature type="transmembrane region" description="Helical" evidence="1">
    <location>
        <begin position="59"/>
        <end position="81"/>
    </location>
</feature>
<feature type="transmembrane region" description="Helical" evidence="1">
    <location>
        <begin position="172"/>
        <end position="190"/>
    </location>
</feature>
<accession>A0A916VF86</accession>
<keyword evidence="1" id="KW-1133">Transmembrane helix</keyword>
<dbReference type="Pfam" id="PF12730">
    <property type="entry name" value="ABC2_membrane_4"/>
    <property type="match status" value="1"/>
</dbReference>
<protein>
    <submittedName>
        <fullName evidence="2">Multidrug ABC transporter permease</fullName>
    </submittedName>
</protein>
<feature type="transmembrane region" description="Helical" evidence="1">
    <location>
        <begin position="210"/>
        <end position="231"/>
    </location>
</feature>
<dbReference type="Proteomes" id="UP000654993">
    <property type="component" value="Unassembled WGS sequence"/>
</dbReference>
<feature type="transmembrane region" description="Helical" evidence="1">
    <location>
        <begin position="18"/>
        <end position="39"/>
    </location>
</feature>
<gene>
    <name evidence="2" type="primary">cdd3_1</name>
    <name evidence="2" type="ORF">PRECH8_06950</name>
</gene>
<dbReference type="RefSeq" id="WP_200965685.1">
    <property type="nucleotide sequence ID" value="NZ_BMAQ01000005.1"/>
</dbReference>
<dbReference type="PANTHER" id="PTHR37305">
    <property type="entry name" value="INTEGRAL MEMBRANE PROTEIN-RELATED"/>
    <property type="match status" value="1"/>
</dbReference>
<evidence type="ECO:0000313" key="2">
    <source>
        <dbReference type="EMBL" id="GFR37399.1"/>
    </source>
</evidence>
<comment type="caution">
    <text evidence="2">The sequence shown here is derived from an EMBL/GenBank/DDBJ whole genome shotgun (WGS) entry which is preliminary data.</text>
</comment>
<reference evidence="2" key="1">
    <citation type="submission" date="2020-08" db="EMBL/GenBank/DDBJ databases">
        <authorList>
            <person name="Uke A."/>
            <person name="Chhe C."/>
            <person name="Baramee S."/>
            <person name="Kosugi A."/>
        </authorList>
    </citation>
    <scope>NUCLEOTIDE SEQUENCE</scope>
    <source>
        <strain evidence="2">DA-C8</strain>
    </source>
</reference>
<feature type="transmembrane region" description="Helical" evidence="1">
    <location>
        <begin position="102"/>
        <end position="127"/>
    </location>
</feature>
<keyword evidence="3" id="KW-1185">Reference proteome</keyword>
<dbReference type="PANTHER" id="PTHR37305:SF1">
    <property type="entry name" value="MEMBRANE PROTEIN"/>
    <property type="match status" value="1"/>
</dbReference>
<keyword evidence="1" id="KW-0472">Membrane</keyword>
<reference evidence="2" key="2">
    <citation type="journal article" date="2021" name="Data Brief">
        <title>Draft genome sequence data of the facultative, thermophilic, xylanolytic bacterium Paenibacillus sp. strain DA-C8.</title>
        <authorList>
            <person name="Chhe C."/>
            <person name="Uke A."/>
            <person name="Baramee S."/>
            <person name="Ungkulpasvich U."/>
            <person name="Tachaapaikoon C."/>
            <person name="Pason P."/>
            <person name="Waeonukul R."/>
            <person name="Ratanakhanokchai K."/>
            <person name="Kosugi A."/>
        </authorList>
    </citation>
    <scope>NUCLEOTIDE SEQUENCE</scope>
    <source>
        <strain evidence="2">DA-C8</strain>
    </source>
</reference>
<dbReference type="CDD" id="cd21809">
    <property type="entry name" value="ABC-2_lan_permease-like"/>
    <property type="match status" value="1"/>
</dbReference>
<feature type="transmembrane region" description="Helical" evidence="1">
    <location>
        <begin position="147"/>
        <end position="165"/>
    </location>
</feature>
<evidence type="ECO:0000313" key="3">
    <source>
        <dbReference type="Proteomes" id="UP000654993"/>
    </source>
</evidence>
<dbReference type="EMBL" id="BMAQ01000005">
    <property type="protein sequence ID" value="GFR37399.1"/>
    <property type="molecule type" value="Genomic_DNA"/>
</dbReference>
<keyword evidence="1" id="KW-0812">Transmembrane</keyword>
<organism evidence="2 3">
    <name type="scientific">Insulibacter thermoxylanivorax</name>
    <dbReference type="NCBI Taxonomy" id="2749268"/>
    <lineage>
        <taxon>Bacteria</taxon>
        <taxon>Bacillati</taxon>
        <taxon>Bacillota</taxon>
        <taxon>Bacilli</taxon>
        <taxon>Bacillales</taxon>
        <taxon>Paenibacillaceae</taxon>
        <taxon>Insulibacter</taxon>
    </lineage>
</organism>
<proteinExistence type="predicted"/>
<evidence type="ECO:0000256" key="1">
    <source>
        <dbReference type="SAM" id="Phobius"/>
    </source>
</evidence>
<name>A0A916VF86_9BACL</name>